<evidence type="ECO:0000259" key="1">
    <source>
        <dbReference type="Pfam" id="PF17921"/>
    </source>
</evidence>
<dbReference type="Pfam" id="PF17921">
    <property type="entry name" value="Integrase_H2C2"/>
    <property type="match status" value="1"/>
</dbReference>
<reference evidence="2" key="1">
    <citation type="submission" date="2023-08" db="EMBL/GenBank/DDBJ databases">
        <title>A de novo genome assembly of Solanum verrucosum Schlechtendal, a Mexican diploid species geographically isolated from the other diploid A-genome species in potato relatives.</title>
        <authorList>
            <person name="Hosaka K."/>
        </authorList>
    </citation>
    <scope>NUCLEOTIDE SEQUENCE</scope>
    <source>
        <tissue evidence="2">Young leaves</tissue>
    </source>
</reference>
<keyword evidence="3" id="KW-1185">Reference proteome</keyword>
<organism evidence="2 3">
    <name type="scientific">Solanum verrucosum</name>
    <dbReference type="NCBI Taxonomy" id="315347"/>
    <lineage>
        <taxon>Eukaryota</taxon>
        <taxon>Viridiplantae</taxon>
        <taxon>Streptophyta</taxon>
        <taxon>Embryophyta</taxon>
        <taxon>Tracheophyta</taxon>
        <taxon>Spermatophyta</taxon>
        <taxon>Magnoliopsida</taxon>
        <taxon>eudicotyledons</taxon>
        <taxon>Gunneridae</taxon>
        <taxon>Pentapetalae</taxon>
        <taxon>asterids</taxon>
        <taxon>lamiids</taxon>
        <taxon>Solanales</taxon>
        <taxon>Solanaceae</taxon>
        <taxon>Solanoideae</taxon>
        <taxon>Solaneae</taxon>
        <taxon>Solanum</taxon>
    </lineage>
</organism>
<dbReference type="AlphaFoldDB" id="A0AAF0UY78"/>
<proteinExistence type="predicted"/>
<protein>
    <recommendedName>
        <fullName evidence="1">Integrase zinc-binding domain-containing protein</fullName>
    </recommendedName>
</protein>
<evidence type="ECO:0000313" key="3">
    <source>
        <dbReference type="Proteomes" id="UP001234989"/>
    </source>
</evidence>
<name>A0AAF0UY78_SOLVR</name>
<dbReference type="Proteomes" id="UP001234989">
    <property type="component" value="Chromosome 11"/>
</dbReference>
<dbReference type="InterPro" id="IPR041588">
    <property type="entry name" value="Integrase_H2C2"/>
</dbReference>
<feature type="domain" description="Integrase zinc-binding" evidence="1">
    <location>
        <begin position="71"/>
        <end position="114"/>
    </location>
</feature>
<gene>
    <name evidence="2" type="ORF">MTR67_048072</name>
</gene>
<sequence length="124" mass="14536">MRSVAHVEEDKKELVRDVLGFARLKTKENKGLDTILIELKEVVLKKLVKAFSQGGDRVLRYQGHLCGPNVDELREQISSETHFSRYSIHMGASNMYRDLRKVYWWNMMKKYIVNLLLSILILNK</sequence>
<evidence type="ECO:0000313" key="2">
    <source>
        <dbReference type="EMBL" id="WMV54687.1"/>
    </source>
</evidence>
<dbReference type="EMBL" id="CP133622">
    <property type="protein sequence ID" value="WMV54687.1"/>
    <property type="molecule type" value="Genomic_DNA"/>
</dbReference>
<accession>A0AAF0UY78</accession>
<dbReference type="Gene3D" id="1.10.340.70">
    <property type="match status" value="1"/>
</dbReference>